<dbReference type="PANTHER" id="PTHR47843:SF2">
    <property type="entry name" value="BTB DOMAIN-CONTAINING PROTEIN"/>
    <property type="match status" value="1"/>
</dbReference>
<protein>
    <recommendedName>
        <fullName evidence="1">BTB domain-containing protein</fullName>
    </recommendedName>
</protein>
<organism evidence="2 3">
    <name type="scientific">Ramularia collo-cygni</name>
    <dbReference type="NCBI Taxonomy" id="112498"/>
    <lineage>
        <taxon>Eukaryota</taxon>
        <taxon>Fungi</taxon>
        <taxon>Dikarya</taxon>
        <taxon>Ascomycota</taxon>
        <taxon>Pezizomycotina</taxon>
        <taxon>Dothideomycetes</taxon>
        <taxon>Dothideomycetidae</taxon>
        <taxon>Mycosphaerellales</taxon>
        <taxon>Mycosphaerellaceae</taxon>
        <taxon>Ramularia</taxon>
    </lineage>
</organism>
<dbReference type="InterPro" id="IPR000210">
    <property type="entry name" value="BTB/POZ_dom"/>
</dbReference>
<accession>A0A2D3VAM1</accession>
<dbReference type="EMBL" id="FJUY01000012">
    <property type="protein sequence ID" value="CZT21837.1"/>
    <property type="molecule type" value="Genomic_DNA"/>
</dbReference>
<evidence type="ECO:0000313" key="3">
    <source>
        <dbReference type="Proteomes" id="UP000225277"/>
    </source>
</evidence>
<dbReference type="SUPFAM" id="SSF54695">
    <property type="entry name" value="POZ domain"/>
    <property type="match status" value="1"/>
</dbReference>
<dbReference type="AlphaFoldDB" id="A0A2D3VAM1"/>
<dbReference type="STRING" id="112498.A0A2D3VAM1"/>
<dbReference type="RefSeq" id="XP_023628726.1">
    <property type="nucleotide sequence ID" value="XM_023772958.1"/>
</dbReference>
<keyword evidence="3" id="KW-1185">Reference proteome</keyword>
<feature type="domain" description="BTB" evidence="1">
    <location>
        <begin position="15"/>
        <end position="85"/>
    </location>
</feature>
<dbReference type="OrthoDB" id="3648633at2759"/>
<dbReference type="GeneID" id="35602816"/>
<dbReference type="Proteomes" id="UP000225277">
    <property type="component" value="Unassembled WGS sequence"/>
</dbReference>
<reference evidence="2 3" key="1">
    <citation type="submission" date="2016-03" db="EMBL/GenBank/DDBJ databases">
        <authorList>
            <person name="Ploux O."/>
        </authorList>
    </citation>
    <scope>NUCLEOTIDE SEQUENCE [LARGE SCALE GENOMIC DNA]</scope>
    <source>
        <strain evidence="2 3">URUG2</strain>
    </source>
</reference>
<dbReference type="PANTHER" id="PTHR47843">
    <property type="entry name" value="BTB DOMAIN-CONTAINING PROTEIN-RELATED"/>
    <property type="match status" value="1"/>
</dbReference>
<dbReference type="Gene3D" id="3.30.710.10">
    <property type="entry name" value="Potassium Channel Kv1.1, Chain A"/>
    <property type="match status" value="1"/>
</dbReference>
<name>A0A2D3VAM1_9PEZI</name>
<evidence type="ECO:0000259" key="1">
    <source>
        <dbReference type="PROSITE" id="PS50097"/>
    </source>
</evidence>
<dbReference type="PROSITE" id="PS50097">
    <property type="entry name" value="BTB"/>
    <property type="match status" value="1"/>
</dbReference>
<proteinExistence type="predicted"/>
<gene>
    <name evidence="2" type="ORF">RCC_07704</name>
</gene>
<sequence>MADETASRRWRFHSEIVTVKIGQNPTENFFIHEGTLKQHSDFFKAAMDKKWKEGQSMVIELPEDKSEVFSHYADWLYCGVLSPVSFDVDDTEGRTLNKASSYNDLLAEMYVFGEKFLNPRFCDAVMCAMCKNAQYTIPDMCTIEIIYNGTNSTSPVRRYLVEYWLSQSLKYGELTIYEDEEDRLHPQFAIELLRAFMTQPKKGAYYWDPGSEPRKAWLKVK</sequence>
<dbReference type="InterPro" id="IPR011333">
    <property type="entry name" value="SKP1/BTB/POZ_sf"/>
</dbReference>
<evidence type="ECO:0000313" key="2">
    <source>
        <dbReference type="EMBL" id="CZT21837.1"/>
    </source>
</evidence>